<reference evidence="1" key="1">
    <citation type="submission" date="2011-04" db="EMBL/GenBank/DDBJ databases">
        <title>Evolution of plant cell wall degrading machinery underlies the functional diversity of forest fungi.</title>
        <authorList>
            <consortium name="US DOE Joint Genome Institute (JGI-PGF)"/>
            <person name="Eastwood D.C."/>
            <person name="Floudas D."/>
            <person name="Binder M."/>
            <person name="Majcherczyk A."/>
            <person name="Schneider P."/>
            <person name="Aerts A."/>
            <person name="Asiegbu F.O."/>
            <person name="Baker S.E."/>
            <person name="Barry K."/>
            <person name="Bendiksby M."/>
            <person name="Blumentritt M."/>
            <person name="Coutinho P.M."/>
            <person name="Cullen D."/>
            <person name="Cullen D."/>
            <person name="Gathman A."/>
            <person name="Goodell B."/>
            <person name="Henrissat B."/>
            <person name="Ihrmark K."/>
            <person name="Kauserud H."/>
            <person name="Kohler A."/>
            <person name="LaButti K."/>
            <person name="Lapidus A."/>
            <person name="Lavin J.L."/>
            <person name="Lee Y.-H."/>
            <person name="Lindquist E."/>
            <person name="Lilly W."/>
            <person name="Lucas S."/>
            <person name="Morin E."/>
            <person name="Murat C."/>
            <person name="Oguiza J.A."/>
            <person name="Park J."/>
            <person name="Pisabarro A.G."/>
            <person name="Riley R."/>
            <person name="Rosling A."/>
            <person name="Salamov A."/>
            <person name="Schmidt O."/>
            <person name="Schmutz J."/>
            <person name="Skrede I."/>
            <person name="Stenlid J."/>
            <person name="Wiebenga A."/>
            <person name="Xie X."/>
            <person name="Kues U."/>
            <person name="Hibbett D.S."/>
            <person name="Hoffmeister D."/>
            <person name="Hogberg N."/>
            <person name="Martin F."/>
            <person name="Grigoriev I.V."/>
            <person name="Watkinson S.C."/>
        </authorList>
    </citation>
    <scope>NUCLEOTIDE SEQUENCE</scope>
    <source>
        <strain evidence="1">S7.9</strain>
    </source>
</reference>
<dbReference type="AlphaFoldDB" id="F8NSJ3"/>
<evidence type="ECO:0000313" key="1">
    <source>
        <dbReference type="EMBL" id="EGO26448.1"/>
    </source>
</evidence>
<sequence length="59" mass="6238">MDKAGAEGGASAEGTTEGEMDTAKMCSLLAVFAVFGRVMLFSAARDGIETDHTKIWLEL</sequence>
<dbReference type="RefSeq" id="XP_007316621.1">
    <property type="nucleotide sequence ID" value="XM_007316559.1"/>
</dbReference>
<dbReference type="HOGENOM" id="CLU_2962304_0_0_1"/>
<organism>
    <name type="scientific">Serpula lacrymans var. lacrymans (strain S7.9)</name>
    <name type="common">Dry rot fungus</name>
    <dbReference type="NCBI Taxonomy" id="578457"/>
    <lineage>
        <taxon>Eukaryota</taxon>
        <taxon>Fungi</taxon>
        <taxon>Dikarya</taxon>
        <taxon>Basidiomycota</taxon>
        <taxon>Agaricomycotina</taxon>
        <taxon>Agaricomycetes</taxon>
        <taxon>Agaricomycetidae</taxon>
        <taxon>Boletales</taxon>
        <taxon>Coniophorineae</taxon>
        <taxon>Serpulaceae</taxon>
        <taxon>Serpula</taxon>
    </lineage>
</organism>
<name>F8NSJ3_SERL9</name>
<accession>F8NSJ3</accession>
<proteinExistence type="predicted"/>
<dbReference type="GeneID" id="18811134"/>
<dbReference type="KEGG" id="sla:SERLADRAFT_385129"/>
<dbReference type="EMBL" id="GL945432">
    <property type="protein sequence ID" value="EGO26448.1"/>
    <property type="molecule type" value="Genomic_DNA"/>
</dbReference>
<protein>
    <submittedName>
        <fullName evidence="1">Uncharacterized protein</fullName>
    </submittedName>
</protein>
<gene>
    <name evidence="1" type="ORF">SERLADRAFT_385129</name>
</gene>
<dbReference type="Proteomes" id="UP000008064">
    <property type="component" value="Unassembled WGS sequence"/>
</dbReference>